<proteinExistence type="predicted"/>
<dbReference type="Proteomes" id="UP000004968">
    <property type="component" value="Unassembled WGS sequence"/>
</dbReference>
<dbReference type="EMBL" id="ACIO01000441">
    <property type="protein sequence ID" value="EFC97109.1"/>
    <property type="molecule type" value="Genomic_DNA"/>
</dbReference>
<dbReference type="AlphaFoldDB" id="D3AM47"/>
<organism evidence="1 2">
    <name type="scientific">Hungatella hathewayi DSM 13479</name>
    <dbReference type="NCBI Taxonomy" id="566550"/>
    <lineage>
        <taxon>Bacteria</taxon>
        <taxon>Bacillati</taxon>
        <taxon>Bacillota</taxon>
        <taxon>Clostridia</taxon>
        <taxon>Lachnospirales</taxon>
        <taxon>Lachnospiraceae</taxon>
        <taxon>Hungatella</taxon>
    </lineage>
</organism>
<comment type="caution">
    <text evidence="1">The sequence shown here is derived from an EMBL/GenBank/DDBJ whole genome shotgun (WGS) entry which is preliminary data.</text>
</comment>
<reference evidence="1 2" key="1">
    <citation type="submission" date="2010-01" db="EMBL/GenBank/DDBJ databases">
        <authorList>
            <person name="Weinstock G."/>
            <person name="Sodergren E."/>
            <person name="Clifton S."/>
            <person name="Fulton L."/>
            <person name="Fulton B."/>
            <person name="Courtney L."/>
            <person name="Fronick C."/>
            <person name="Harrison M."/>
            <person name="Strong C."/>
            <person name="Farmer C."/>
            <person name="Delahaunty K."/>
            <person name="Markovic C."/>
            <person name="Hall O."/>
            <person name="Minx P."/>
            <person name="Tomlinson C."/>
            <person name="Mitreva M."/>
            <person name="Nelson J."/>
            <person name="Hou S."/>
            <person name="Wollam A."/>
            <person name="Pepin K.H."/>
            <person name="Johnson M."/>
            <person name="Bhonagiri V."/>
            <person name="Nash W.E."/>
            <person name="Warren W."/>
            <person name="Chinwalla A."/>
            <person name="Mardis E.R."/>
            <person name="Wilson R.K."/>
        </authorList>
    </citation>
    <scope>NUCLEOTIDE SEQUENCE [LARGE SCALE GENOMIC DNA]</scope>
    <source>
        <strain evidence="1 2">DSM 13479</strain>
    </source>
</reference>
<dbReference type="HOGENOM" id="CLU_077409_0_0_9"/>
<sequence>MRTPEFKEEFDQVIEALRSDRYEGILEDRFGAVKYGGNHPGSAFEGKYNTEYGIRVDTDEHIYLLRCDAFRMNFYCSCYEGKRLDEHIRRAERGIRFVDYDGEDLFRIPDGEKIVVTTKLNEAIEHKCRYIDDEHVEVGSNLYHINEFEEKMHRNGAVYRPLREKAVERQEVQAGGKKNRVDSQKVR</sequence>
<protein>
    <submittedName>
        <fullName evidence="1">Uncharacterized protein</fullName>
    </submittedName>
</protein>
<accession>D3AM47</accession>
<evidence type="ECO:0000313" key="1">
    <source>
        <dbReference type="EMBL" id="EFC97109.1"/>
    </source>
</evidence>
<evidence type="ECO:0000313" key="2">
    <source>
        <dbReference type="Proteomes" id="UP000004968"/>
    </source>
</evidence>
<name>D3AM47_9FIRM</name>
<gene>
    <name evidence="1" type="ORF">CLOSTHATH_04697</name>
</gene>